<sequence length="182" mass="20826">MLLLFFIAIFVVNSTSAQDATPELKNQFRINFLNPGLDYEVKITKSTVLSLGGGIGYFGEFEELSAPSRENFKYIIAPFFDLQYKWVYNRNKRLRKGKPLAHNAGNYLSLRGFTKGESIAANVNRLDSQDFMFGATWGFQRSYDRIHLLFDVGPVYYLDTMANIGFFPIVMQLNIGLNLHKQ</sequence>
<protein>
    <recommendedName>
        <fullName evidence="2">Outer membrane protein beta-barrel domain-containing protein</fullName>
    </recommendedName>
</protein>
<dbReference type="EMBL" id="UOEL01000104">
    <property type="protein sequence ID" value="VAW13514.1"/>
    <property type="molecule type" value="Genomic_DNA"/>
</dbReference>
<dbReference type="AlphaFoldDB" id="A0A3B0TY90"/>
<reference evidence="1" key="1">
    <citation type="submission" date="2018-06" db="EMBL/GenBank/DDBJ databases">
        <authorList>
            <person name="Zhirakovskaya E."/>
        </authorList>
    </citation>
    <scope>NUCLEOTIDE SEQUENCE</scope>
</reference>
<name>A0A3B0TY90_9ZZZZ</name>
<evidence type="ECO:0000313" key="1">
    <source>
        <dbReference type="EMBL" id="VAW13514.1"/>
    </source>
</evidence>
<proteinExistence type="predicted"/>
<organism evidence="1">
    <name type="scientific">hydrothermal vent metagenome</name>
    <dbReference type="NCBI Taxonomy" id="652676"/>
    <lineage>
        <taxon>unclassified sequences</taxon>
        <taxon>metagenomes</taxon>
        <taxon>ecological metagenomes</taxon>
    </lineage>
</organism>
<gene>
    <name evidence="1" type="ORF">MNBD_BACTEROID03-2025</name>
</gene>
<evidence type="ECO:0008006" key="2">
    <source>
        <dbReference type="Google" id="ProtNLM"/>
    </source>
</evidence>
<accession>A0A3B0TY90</accession>